<sequence>MPFTLTLYSTVGFTVSAVIVAVAFSEVSPSNVLVAVTVPTGNKPLLSS</sequence>
<keyword evidence="1" id="KW-0472">Membrane</keyword>
<dbReference type="AlphaFoldDB" id="A0A6G4NA25"/>
<comment type="caution">
    <text evidence="2">The sequence shown here is derived from an EMBL/GenBank/DDBJ whole genome shotgun (WGS) entry which is preliminary data.</text>
</comment>
<reference evidence="2" key="1">
    <citation type="submission" date="2020-02" db="EMBL/GenBank/DDBJ databases">
        <title>Antibiotic resistance/susceptibility profiles of lactic acid-producing cocci isolated from the human vagina, and analysis of the genetic basis of atypical resistances.</title>
        <authorList>
            <person name="Sirichoat A."/>
            <person name="Florez A.B."/>
            <person name="Vazquez L."/>
            <person name="Buppasiri P."/>
            <person name="Panya M."/>
            <person name="Lulitanond V."/>
            <person name="Mayo B."/>
        </authorList>
    </citation>
    <scope>NUCLEOTIDE SEQUENCE</scope>
    <source>
        <strain evidence="2">VA08-2AN</strain>
    </source>
</reference>
<proteinExistence type="predicted"/>
<feature type="transmembrane region" description="Helical" evidence="1">
    <location>
        <begin position="6"/>
        <end position="24"/>
    </location>
</feature>
<keyword evidence="1" id="KW-0812">Transmembrane</keyword>
<keyword evidence="1" id="KW-1133">Transmembrane helix</keyword>
<dbReference type="RefSeq" id="WP_164332101.1">
    <property type="nucleotide sequence ID" value="NZ_JAAJBE010000004.1"/>
</dbReference>
<gene>
    <name evidence="2" type="ORF">G5S97_02520</name>
</gene>
<dbReference type="EMBL" id="JAAJBE010000004">
    <property type="protein sequence ID" value="NGG27422.1"/>
    <property type="molecule type" value="Genomic_DNA"/>
</dbReference>
<protein>
    <submittedName>
        <fullName evidence="2">Uncharacterized protein</fullName>
    </submittedName>
</protein>
<accession>A0A6G4NA25</accession>
<evidence type="ECO:0000256" key="1">
    <source>
        <dbReference type="SAM" id="Phobius"/>
    </source>
</evidence>
<name>A0A6G4NA25_STRSL</name>
<evidence type="ECO:0000313" key="2">
    <source>
        <dbReference type="EMBL" id="NGG27422.1"/>
    </source>
</evidence>
<organism evidence="2">
    <name type="scientific">Streptococcus salivarius</name>
    <dbReference type="NCBI Taxonomy" id="1304"/>
    <lineage>
        <taxon>Bacteria</taxon>
        <taxon>Bacillati</taxon>
        <taxon>Bacillota</taxon>
        <taxon>Bacilli</taxon>
        <taxon>Lactobacillales</taxon>
        <taxon>Streptococcaceae</taxon>
        <taxon>Streptococcus</taxon>
    </lineage>
</organism>